<name>A0A9W7FTM8_9STRA</name>
<evidence type="ECO:0000313" key="3">
    <source>
        <dbReference type="EMBL" id="GMI17753.1"/>
    </source>
</evidence>
<evidence type="ECO:0000259" key="2">
    <source>
        <dbReference type="SMART" id="SM00460"/>
    </source>
</evidence>
<organism evidence="3 4">
    <name type="scientific">Triparma laevis f. longispina</name>
    <dbReference type="NCBI Taxonomy" id="1714387"/>
    <lineage>
        <taxon>Eukaryota</taxon>
        <taxon>Sar</taxon>
        <taxon>Stramenopiles</taxon>
        <taxon>Ochrophyta</taxon>
        <taxon>Bolidophyceae</taxon>
        <taxon>Parmales</taxon>
        <taxon>Triparmaceae</taxon>
        <taxon>Triparma</taxon>
    </lineage>
</organism>
<evidence type="ECO:0000313" key="4">
    <source>
        <dbReference type="Proteomes" id="UP001165122"/>
    </source>
</evidence>
<reference evidence="4" key="1">
    <citation type="journal article" date="2023" name="Commun. Biol.">
        <title>Genome analysis of Parmales, the sister group of diatoms, reveals the evolutionary specialization of diatoms from phago-mixotrophs to photoautotrophs.</title>
        <authorList>
            <person name="Ban H."/>
            <person name="Sato S."/>
            <person name="Yoshikawa S."/>
            <person name="Yamada K."/>
            <person name="Nakamura Y."/>
            <person name="Ichinomiya M."/>
            <person name="Sato N."/>
            <person name="Blanc-Mathieu R."/>
            <person name="Endo H."/>
            <person name="Kuwata A."/>
            <person name="Ogata H."/>
        </authorList>
    </citation>
    <scope>NUCLEOTIDE SEQUENCE [LARGE SCALE GENOMIC DNA]</scope>
    <source>
        <strain evidence="4">NIES 3700</strain>
    </source>
</reference>
<proteinExistence type="predicted"/>
<comment type="caution">
    <text evidence="3">The sequence shown here is derived from an EMBL/GenBank/DDBJ whole genome shotgun (WGS) entry which is preliminary data.</text>
</comment>
<gene>
    <name evidence="3" type="ORF">TrLO_g14855</name>
</gene>
<protein>
    <recommendedName>
        <fullName evidence="2">Transglutaminase-like domain-containing protein</fullName>
    </recommendedName>
</protein>
<dbReference type="Proteomes" id="UP001165122">
    <property type="component" value="Unassembled WGS sequence"/>
</dbReference>
<evidence type="ECO:0000256" key="1">
    <source>
        <dbReference type="SAM" id="SignalP"/>
    </source>
</evidence>
<feature type="domain" description="Transglutaminase-like" evidence="2">
    <location>
        <begin position="279"/>
        <end position="331"/>
    </location>
</feature>
<dbReference type="InterPro" id="IPR038765">
    <property type="entry name" value="Papain-like_cys_pep_sf"/>
</dbReference>
<keyword evidence="4" id="KW-1185">Reference proteome</keyword>
<feature type="chain" id="PRO_5040763024" description="Transglutaminase-like domain-containing protein" evidence="1">
    <location>
        <begin position="26"/>
        <end position="397"/>
    </location>
</feature>
<sequence>MSLTSFLRLPFLLSLLSLQIYYAFPLPPLPTRSTSILSNSANEIPSPIHRRSTPLPSSSNTSVPLLTLTLPSNQQYHLLNSLNHTKLSLFAQLKTGSSIPKENLQFTNSTLSSPQVEITSSYNSGNLLVTSSTPLTSFILSQNIHQRGSMSDSGIPVYNEKNVTRSTVETYCRRLICLESEDKEKVWKEVEGVVGRECLENLKSKHKLKKSLQHFGSTFKSHFPYYYGTCSKCGCKSEFLGFKVTEEGEEMKSSRREIYFCGECREFDFFERYNTLLPIIKSRRGRCGEYSMLTYTLLSLYHPTRWIIDWNDHVWIEVEIEDEWIHFDPCEGIVDDKDLYRKWGKVGKVVVAFWRKGVEDVTGEYFEGGEERRKGEEVEEAVVLGGDILREEFGDEE</sequence>
<dbReference type="OrthoDB" id="409136at2759"/>
<accession>A0A9W7FTM8</accession>
<dbReference type="EMBL" id="BRXW01000304">
    <property type="protein sequence ID" value="GMI17753.1"/>
    <property type="molecule type" value="Genomic_DNA"/>
</dbReference>
<keyword evidence="1" id="KW-0732">Signal</keyword>
<dbReference type="InterPro" id="IPR002931">
    <property type="entry name" value="Transglutaminase-like"/>
</dbReference>
<dbReference type="Gene3D" id="3.10.620.30">
    <property type="match status" value="1"/>
</dbReference>
<feature type="signal peptide" evidence="1">
    <location>
        <begin position="1"/>
        <end position="25"/>
    </location>
</feature>
<dbReference type="AlphaFoldDB" id="A0A9W7FTM8"/>
<dbReference type="SUPFAM" id="SSF54001">
    <property type="entry name" value="Cysteine proteinases"/>
    <property type="match status" value="1"/>
</dbReference>
<dbReference type="Pfam" id="PF01841">
    <property type="entry name" value="Transglut_core"/>
    <property type="match status" value="1"/>
</dbReference>
<dbReference type="SMART" id="SM00460">
    <property type="entry name" value="TGc"/>
    <property type="match status" value="1"/>
</dbReference>